<dbReference type="Pfam" id="PF07099">
    <property type="entry name" value="DUF1361"/>
    <property type="match status" value="1"/>
</dbReference>
<feature type="transmembrane region" description="Helical" evidence="1">
    <location>
        <begin position="103"/>
        <end position="124"/>
    </location>
</feature>
<accession>A0AAW6U2L8</accession>
<feature type="transmembrane region" description="Helical" evidence="1">
    <location>
        <begin position="33"/>
        <end position="52"/>
    </location>
</feature>
<protein>
    <submittedName>
        <fullName evidence="2">DUF1361 domain-containing protein</fullName>
    </submittedName>
</protein>
<dbReference type="Proteomes" id="UP001431532">
    <property type="component" value="Unassembled WGS sequence"/>
</dbReference>
<dbReference type="EMBL" id="JASCXW010000002">
    <property type="protein sequence ID" value="MDI6452213.1"/>
    <property type="molecule type" value="Genomic_DNA"/>
</dbReference>
<sequence>MRLKIKFHPYYLMTGVYVLVSMILGMILSDGLVIFLGWNIILATLVFVMSKIIHNQYQNNVKKVYLIILCGIYVLLFPNTIYVLTDFIHFQNYHFFIDYPNTYALQVSDWLVYGHIVIGALYATKLGVTSLENINILFKSYHIKFYYLGLSFLFLLSSLGIYIGRFLRFNSWNVLKFFDIIKEVFSQGIFMLYFVLIFFVIHWTSYFLLKEYYKKT</sequence>
<name>A0AAW6U2L8_9MOLU</name>
<evidence type="ECO:0000313" key="2">
    <source>
        <dbReference type="EMBL" id="MDI6452213.1"/>
    </source>
</evidence>
<organism evidence="2 3">
    <name type="scientific">Peloplasma aerotolerans</name>
    <dbReference type="NCBI Taxonomy" id="3044389"/>
    <lineage>
        <taxon>Bacteria</taxon>
        <taxon>Bacillati</taxon>
        <taxon>Mycoplasmatota</taxon>
        <taxon>Mollicutes</taxon>
        <taxon>Acholeplasmatales</taxon>
        <taxon>Acholeplasmataceae</taxon>
        <taxon>Peloplasma</taxon>
    </lineage>
</organism>
<evidence type="ECO:0000256" key="1">
    <source>
        <dbReference type="SAM" id="Phobius"/>
    </source>
</evidence>
<feature type="transmembrane region" description="Helical" evidence="1">
    <location>
        <begin position="7"/>
        <end position="27"/>
    </location>
</feature>
<dbReference type="AlphaFoldDB" id="A0AAW6U2L8"/>
<reference evidence="2" key="1">
    <citation type="submission" date="2023-05" db="EMBL/GenBank/DDBJ databases">
        <title>Mariniplasma microaerophilum sp. nov., a novel anaerobic mollicute isolated from terrestrial mud volcano, Taman Peninsula, Russia.</title>
        <authorList>
            <person name="Khomyakova M.A."/>
            <person name="Merkel A.Y."/>
            <person name="Slobodkin A.I."/>
        </authorList>
    </citation>
    <scope>NUCLEOTIDE SEQUENCE</scope>
    <source>
        <strain evidence="2">M4Ah</strain>
    </source>
</reference>
<feature type="transmembrane region" description="Helical" evidence="1">
    <location>
        <begin position="145"/>
        <end position="164"/>
    </location>
</feature>
<keyword evidence="1" id="KW-1133">Transmembrane helix</keyword>
<evidence type="ECO:0000313" key="3">
    <source>
        <dbReference type="Proteomes" id="UP001431532"/>
    </source>
</evidence>
<gene>
    <name evidence="2" type="ORF">QJ521_01445</name>
</gene>
<dbReference type="InterPro" id="IPR009793">
    <property type="entry name" value="DUF1361"/>
</dbReference>
<dbReference type="RefSeq" id="WP_282838628.1">
    <property type="nucleotide sequence ID" value="NZ_JASCXW010000002.1"/>
</dbReference>
<keyword evidence="1" id="KW-0472">Membrane</keyword>
<proteinExistence type="predicted"/>
<comment type="caution">
    <text evidence="2">The sequence shown here is derived from an EMBL/GenBank/DDBJ whole genome shotgun (WGS) entry which is preliminary data.</text>
</comment>
<keyword evidence="3" id="KW-1185">Reference proteome</keyword>
<feature type="transmembrane region" description="Helical" evidence="1">
    <location>
        <begin position="64"/>
        <end position="83"/>
    </location>
</feature>
<keyword evidence="1" id="KW-0812">Transmembrane</keyword>
<feature type="transmembrane region" description="Helical" evidence="1">
    <location>
        <begin position="184"/>
        <end position="209"/>
    </location>
</feature>